<gene>
    <name evidence="1" type="ORF">E1286_04910</name>
</gene>
<dbReference type="InterPro" id="IPR045677">
    <property type="entry name" value="DUF6197"/>
</dbReference>
<dbReference type="AlphaFoldDB" id="A0A4R4Z8K5"/>
<keyword evidence="2" id="KW-1185">Reference proteome</keyword>
<reference evidence="1 2" key="1">
    <citation type="submission" date="2019-03" db="EMBL/GenBank/DDBJ databases">
        <title>Draft genome sequences of novel Actinobacteria.</title>
        <authorList>
            <person name="Sahin N."/>
            <person name="Ay H."/>
            <person name="Saygin H."/>
        </authorList>
    </citation>
    <scope>NUCLEOTIDE SEQUENCE [LARGE SCALE GENOMIC DNA]</scope>
    <source>
        <strain evidence="1 2">CH32</strain>
    </source>
</reference>
<proteinExistence type="predicted"/>
<organism evidence="1 2">
    <name type="scientific">Nonomuraea terrae</name>
    <dbReference type="NCBI Taxonomy" id="2530383"/>
    <lineage>
        <taxon>Bacteria</taxon>
        <taxon>Bacillati</taxon>
        <taxon>Actinomycetota</taxon>
        <taxon>Actinomycetes</taxon>
        <taxon>Streptosporangiales</taxon>
        <taxon>Streptosporangiaceae</taxon>
        <taxon>Nonomuraea</taxon>
    </lineage>
</organism>
<dbReference type="RefSeq" id="WP_132609098.1">
    <property type="nucleotide sequence ID" value="NZ_SMKQ01000008.1"/>
</dbReference>
<evidence type="ECO:0000313" key="1">
    <source>
        <dbReference type="EMBL" id="TDD54533.1"/>
    </source>
</evidence>
<dbReference type="EMBL" id="SMKQ01000008">
    <property type="protein sequence ID" value="TDD54533.1"/>
    <property type="molecule type" value="Genomic_DNA"/>
</dbReference>
<comment type="caution">
    <text evidence="1">The sequence shown here is derived from an EMBL/GenBank/DDBJ whole genome shotgun (WGS) entry which is preliminary data.</text>
</comment>
<accession>A0A4R4Z8K5</accession>
<protein>
    <submittedName>
        <fullName evidence="1">Uncharacterized protein</fullName>
    </submittedName>
</protein>
<name>A0A4R4Z8K5_9ACTN</name>
<dbReference type="Proteomes" id="UP000295302">
    <property type="component" value="Unassembled WGS sequence"/>
</dbReference>
<sequence>MTTISPETTGVTPASILAGASSVLEQRGRCTDHYEIRDGQVDAFGAMALAAGDDPGVWTALCWERTHEWEEQDRALVAAGHFLADAATPGLCPPDMPVADLVETLSIRLDAASDAEVYDAFTKAAHLAEQEAA</sequence>
<dbReference type="Pfam" id="PF19698">
    <property type="entry name" value="DUF6197"/>
    <property type="match status" value="1"/>
</dbReference>
<evidence type="ECO:0000313" key="2">
    <source>
        <dbReference type="Proteomes" id="UP000295302"/>
    </source>
</evidence>